<dbReference type="PANTHER" id="PTHR47572">
    <property type="entry name" value="LIPOPROTEIN-RELATED"/>
    <property type="match status" value="1"/>
</dbReference>
<gene>
    <name evidence="2" type="ORF">SOCE26_040540</name>
</gene>
<keyword evidence="2" id="KW-0378">Hydrolase</keyword>
<dbReference type="EC" id="3.1.1.17" evidence="2"/>
<dbReference type="InterPro" id="IPR051262">
    <property type="entry name" value="SMP-30/CGR1_Lactonase"/>
</dbReference>
<dbReference type="Proteomes" id="UP000238348">
    <property type="component" value="Chromosome"/>
</dbReference>
<evidence type="ECO:0000313" key="3">
    <source>
        <dbReference type="Proteomes" id="UP000238348"/>
    </source>
</evidence>
<protein>
    <submittedName>
        <fullName evidence="2">Gluconolactonase</fullName>
        <ecNumber evidence="2">3.1.1.17</ecNumber>
    </submittedName>
</protein>
<proteinExistence type="predicted"/>
<organism evidence="2 3">
    <name type="scientific">Sorangium cellulosum</name>
    <name type="common">Polyangium cellulosum</name>
    <dbReference type="NCBI Taxonomy" id="56"/>
    <lineage>
        <taxon>Bacteria</taxon>
        <taxon>Pseudomonadati</taxon>
        <taxon>Myxococcota</taxon>
        <taxon>Polyangia</taxon>
        <taxon>Polyangiales</taxon>
        <taxon>Polyangiaceae</taxon>
        <taxon>Sorangium</taxon>
    </lineage>
</organism>
<reference evidence="2 3" key="1">
    <citation type="submission" date="2015-09" db="EMBL/GenBank/DDBJ databases">
        <title>Sorangium comparison.</title>
        <authorList>
            <person name="Zaburannyi N."/>
            <person name="Bunk B."/>
            <person name="Overmann J."/>
            <person name="Mueller R."/>
        </authorList>
    </citation>
    <scope>NUCLEOTIDE SEQUENCE [LARGE SCALE GENOMIC DNA]</scope>
    <source>
        <strain evidence="2 3">So ce26</strain>
    </source>
</reference>
<dbReference type="RefSeq" id="WP_104981406.1">
    <property type="nucleotide sequence ID" value="NZ_CP012673.1"/>
</dbReference>
<dbReference type="AlphaFoldDB" id="A0A2L0ETJ7"/>
<dbReference type="InterPro" id="IPR013658">
    <property type="entry name" value="SGL"/>
</dbReference>
<dbReference type="PANTHER" id="PTHR47572:SF5">
    <property type="entry name" value="BLR2277 PROTEIN"/>
    <property type="match status" value="1"/>
</dbReference>
<evidence type="ECO:0000313" key="2">
    <source>
        <dbReference type="EMBL" id="AUX42621.1"/>
    </source>
</evidence>
<sequence length="321" mass="34639">MSSVKGFTLELSQIEFVGQGLARPECAIAERDGTLWASDARGIATRIDPGGAQELLGPEVGEPNGMAMDRQGNLIVATMSGGKVYKLYRDGRSEVLLDQIDGKPLGAVNFCFIDSQDRLYISVLTRHVPSWWDAVVGNVVDGYIVLIDEKGPRIVADHISMTNEVRLDAAGRFLYAVETVPGRLLRFPVRPDGSLGDREPFGPESLGVGGFIDGIAFDAEGNLWAAVVCRNTLAVIFPDGSHQIVFEDPRPEILEVMAGKLKDGTIEPSDLGACAGRTLQLPTSITFGGPDLRTVYMGSLAMSRLITFRSPVAGLPLAHWR</sequence>
<feature type="domain" description="SMP-30/Gluconolactonase/LRE-like region" evidence="1">
    <location>
        <begin position="25"/>
        <end position="242"/>
    </location>
</feature>
<dbReference type="OrthoDB" id="9775406at2"/>
<evidence type="ECO:0000259" key="1">
    <source>
        <dbReference type="Pfam" id="PF08450"/>
    </source>
</evidence>
<dbReference type="InterPro" id="IPR011042">
    <property type="entry name" value="6-blade_b-propeller_TolB-like"/>
</dbReference>
<dbReference type="EMBL" id="CP012673">
    <property type="protein sequence ID" value="AUX42621.1"/>
    <property type="molecule type" value="Genomic_DNA"/>
</dbReference>
<dbReference type="SUPFAM" id="SSF63829">
    <property type="entry name" value="Calcium-dependent phosphotriesterase"/>
    <property type="match status" value="1"/>
</dbReference>
<dbReference type="Pfam" id="PF08450">
    <property type="entry name" value="SGL"/>
    <property type="match status" value="1"/>
</dbReference>
<name>A0A2L0ETJ7_SORCE</name>
<dbReference type="GO" id="GO:0004341">
    <property type="term" value="F:gluconolactonase activity"/>
    <property type="evidence" value="ECO:0007669"/>
    <property type="project" value="UniProtKB-EC"/>
</dbReference>
<accession>A0A2L0ETJ7</accession>
<dbReference type="Gene3D" id="2.120.10.30">
    <property type="entry name" value="TolB, C-terminal domain"/>
    <property type="match status" value="1"/>
</dbReference>